<organism evidence="1 2">
    <name type="scientific">Sarcoptes scabiei</name>
    <name type="common">Itch mite</name>
    <name type="synonym">Acarus scabiei</name>
    <dbReference type="NCBI Taxonomy" id="52283"/>
    <lineage>
        <taxon>Eukaryota</taxon>
        <taxon>Metazoa</taxon>
        <taxon>Ecdysozoa</taxon>
        <taxon>Arthropoda</taxon>
        <taxon>Chelicerata</taxon>
        <taxon>Arachnida</taxon>
        <taxon>Acari</taxon>
        <taxon>Acariformes</taxon>
        <taxon>Sarcoptiformes</taxon>
        <taxon>Astigmata</taxon>
        <taxon>Psoroptidia</taxon>
        <taxon>Sarcoptoidea</taxon>
        <taxon>Sarcoptidae</taxon>
        <taxon>Sarcoptinae</taxon>
        <taxon>Sarcoptes</taxon>
    </lineage>
</organism>
<dbReference type="AlphaFoldDB" id="A0A132AM60"/>
<sequence length="52" mass="5950">MFRCEKIRASKDFVTNSYGSMTTTTVVVVMVMKPIQDDKSLKSSLFRKDLLC</sequence>
<name>A0A132AM60_SARSC</name>
<evidence type="ECO:0000313" key="1">
    <source>
        <dbReference type="EMBL" id="KPM12054.1"/>
    </source>
</evidence>
<gene>
    <name evidence="1" type="ORF">QR98_0106350</name>
</gene>
<dbReference type="Proteomes" id="UP000616769">
    <property type="component" value="Unassembled WGS sequence"/>
</dbReference>
<dbReference type="EMBL" id="JXLN01018711">
    <property type="protein sequence ID" value="KPM12054.1"/>
    <property type="molecule type" value="Genomic_DNA"/>
</dbReference>
<comment type="caution">
    <text evidence="1">The sequence shown here is derived from an EMBL/GenBank/DDBJ whole genome shotgun (WGS) entry which is preliminary data.</text>
</comment>
<dbReference type="VEuPathDB" id="VectorBase:SSCA002854"/>
<feature type="non-terminal residue" evidence="1">
    <location>
        <position position="52"/>
    </location>
</feature>
<proteinExistence type="predicted"/>
<accession>A0A132AM60</accession>
<reference evidence="1 2" key="1">
    <citation type="journal article" date="2015" name="Parasit. Vectors">
        <title>Draft genome of the scabies mite.</title>
        <authorList>
            <person name="Rider S.D.Jr."/>
            <person name="Morgan M.S."/>
            <person name="Arlian L.G."/>
        </authorList>
    </citation>
    <scope>NUCLEOTIDE SEQUENCE [LARGE SCALE GENOMIC DNA]</scope>
    <source>
        <strain evidence="1">Arlian Lab</strain>
    </source>
</reference>
<protein>
    <submittedName>
        <fullName evidence="1">Uncharacterized protein</fullName>
    </submittedName>
</protein>
<evidence type="ECO:0000313" key="2">
    <source>
        <dbReference type="Proteomes" id="UP000616769"/>
    </source>
</evidence>